<keyword evidence="3" id="KW-1185">Reference proteome</keyword>
<feature type="compositionally biased region" description="Polar residues" evidence="1">
    <location>
        <begin position="248"/>
        <end position="257"/>
    </location>
</feature>
<keyword evidence="2" id="KW-1133">Transmembrane helix</keyword>
<feature type="transmembrane region" description="Helical" evidence="2">
    <location>
        <begin position="117"/>
        <end position="139"/>
    </location>
</feature>
<name>A0A183GHW3_HELPZ</name>
<feature type="transmembrane region" description="Helical" evidence="2">
    <location>
        <begin position="42"/>
        <end position="63"/>
    </location>
</feature>
<evidence type="ECO:0000313" key="3">
    <source>
        <dbReference type="Proteomes" id="UP000050761"/>
    </source>
</evidence>
<accession>A0A183GHW3</accession>
<feature type="transmembrane region" description="Helical" evidence="2">
    <location>
        <begin position="75"/>
        <end position="97"/>
    </location>
</feature>
<evidence type="ECO:0000313" key="4">
    <source>
        <dbReference type="WBParaSite" id="HPBE_0002218101-mRNA-1"/>
    </source>
</evidence>
<keyword evidence="2" id="KW-0812">Transmembrane</keyword>
<evidence type="ECO:0000256" key="2">
    <source>
        <dbReference type="SAM" id="Phobius"/>
    </source>
</evidence>
<feature type="region of interest" description="Disordered" evidence="1">
    <location>
        <begin position="210"/>
        <end position="268"/>
    </location>
</feature>
<dbReference type="WBParaSite" id="HPBE_0002218101-mRNA-1">
    <property type="protein sequence ID" value="HPBE_0002218101-mRNA-1"/>
    <property type="gene ID" value="HPBE_0002218101"/>
</dbReference>
<dbReference type="Proteomes" id="UP000050761">
    <property type="component" value="Unassembled WGS sequence"/>
</dbReference>
<organism evidence="3 4">
    <name type="scientific">Heligmosomoides polygyrus</name>
    <name type="common">Parasitic roundworm</name>
    <dbReference type="NCBI Taxonomy" id="6339"/>
    <lineage>
        <taxon>Eukaryota</taxon>
        <taxon>Metazoa</taxon>
        <taxon>Ecdysozoa</taxon>
        <taxon>Nematoda</taxon>
        <taxon>Chromadorea</taxon>
        <taxon>Rhabditida</taxon>
        <taxon>Rhabditina</taxon>
        <taxon>Rhabditomorpha</taxon>
        <taxon>Strongyloidea</taxon>
        <taxon>Heligmosomidae</taxon>
        <taxon>Heligmosomoides</taxon>
    </lineage>
</organism>
<dbReference type="AlphaFoldDB" id="A0A183GHW3"/>
<proteinExistence type="predicted"/>
<reference evidence="4" key="1">
    <citation type="submission" date="2019-09" db="UniProtKB">
        <authorList>
            <consortium name="WormBaseParasite"/>
        </authorList>
    </citation>
    <scope>IDENTIFICATION</scope>
</reference>
<evidence type="ECO:0000256" key="1">
    <source>
        <dbReference type="SAM" id="MobiDB-lite"/>
    </source>
</evidence>
<keyword evidence="2" id="KW-0472">Membrane</keyword>
<sequence>LLSAIQQVVWKSGGSHNCFSNILRDCLIFQFSHFNVTLVFDYIVIVMMIFILLSVCLLFFGILTDTSCLLLPHILIQGIFLLFSIGNFILYAVSYFYGDLYTHSKSFEVKRMWLATLLIALAMFQTYLFSAVIQCSLYITRIEENLRRRASEFERCSERVRLAKENGLWRTTSWGGGFQQYKGQFDEKKPKKSNKQRGFHVQWSAQTPEVEAVDETAGGSSSPTDDVYRPEEPTTSGQTPSERRTSSVDDATQTISTHRPKLVHQPRSLTDSSRKVHFQIFCVAKITSNFDRVLAHRSGPKKGRSPFANRPDGQVLLCRIVGFLLAPKITVEELFNTSEKEAAPIKKVSITTTMV</sequence>
<protein>
    <submittedName>
        <fullName evidence="4">Uncharacterized protein</fullName>
    </submittedName>
</protein>